<dbReference type="InterPro" id="IPR051515">
    <property type="entry name" value="IRG"/>
</dbReference>
<keyword evidence="2" id="KW-0378">Hydrolase</keyword>
<organism evidence="5 6">
    <name type="scientific">Deinococcus rhizophilus</name>
    <dbReference type="NCBI Taxonomy" id="3049544"/>
    <lineage>
        <taxon>Bacteria</taxon>
        <taxon>Thermotogati</taxon>
        <taxon>Deinococcota</taxon>
        <taxon>Deinococci</taxon>
        <taxon>Deinococcales</taxon>
        <taxon>Deinococcaceae</taxon>
        <taxon>Deinococcus</taxon>
    </lineage>
</organism>
<dbReference type="InterPro" id="IPR007743">
    <property type="entry name" value="Immunity-related_GTPase-like"/>
</dbReference>
<proteinExistence type="predicted"/>
<keyword evidence="6" id="KW-1185">Reference proteome</keyword>
<evidence type="ECO:0000256" key="2">
    <source>
        <dbReference type="ARBA" id="ARBA00022801"/>
    </source>
</evidence>
<dbReference type="Proteomes" id="UP001302059">
    <property type="component" value="Unassembled WGS sequence"/>
</dbReference>
<reference evidence="5 6" key="1">
    <citation type="submission" date="2023-05" db="EMBL/GenBank/DDBJ databases">
        <authorList>
            <person name="Gao F."/>
        </authorList>
    </citation>
    <scope>NUCLEOTIDE SEQUENCE [LARGE SCALE GENOMIC DNA]</scope>
    <source>
        <strain evidence="5 6">MIMF12</strain>
    </source>
</reference>
<keyword evidence="1" id="KW-0547">Nucleotide-binding</keyword>
<evidence type="ECO:0000256" key="3">
    <source>
        <dbReference type="ARBA" id="ARBA00023134"/>
    </source>
</evidence>
<accession>A0ABT7JGQ7</accession>
<name>A0ABT7JGQ7_9DEIO</name>
<evidence type="ECO:0000256" key="1">
    <source>
        <dbReference type="ARBA" id="ARBA00022741"/>
    </source>
</evidence>
<dbReference type="PROSITE" id="PS51716">
    <property type="entry name" value="G_IRG"/>
    <property type="match status" value="1"/>
</dbReference>
<dbReference type="InterPro" id="IPR027417">
    <property type="entry name" value="P-loop_NTPase"/>
</dbReference>
<gene>
    <name evidence="5" type="ORF">QOL99_08695</name>
</gene>
<dbReference type="SUPFAM" id="SSF52540">
    <property type="entry name" value="P-loop containing nucleoside triphosphate hydrolases"/>
    <property type="match status" value="1"/>
</dbReference>
<evidence type="ECO:0000313" key="5">
    <source>
        <dbReference type="EMBL" id="MDL2344229.1"/>
    </source>
</evidence>
<dbReference type="RefSeq" id="WP_285523050.1">
    <property type="nucleotide sequence ID" value="NZ_JASNGB010000066.1"/>
</dbReference>
<feature type="domain" description="IRG-type G" evidence="4">
    <location>
        <begin position="20"/>
        <end position="225"/>
    </location>
</feature>
<dbReference type="Gene3D" id="3.40.50.300">
    <property type="entry name" value="P-loop containing nucleotide triphosphate hydrolases"/>
    <property type="match status" value="1"/>
</dbReference>
<dbReference type="Pfam" id="PF05049">
    <property type="entry name" value="IIGP"/>
    <property type="match status" value="1"/>
</dbReference>
<dbReference type="PANTHER" id="PTHR32341">
    <property type="entry name" value="INTERFERON-INDUCIBLE GTPASE"/>
    <property type="match status" value="1"/>
</dbReference>
<dbReference type="PANTHER" id="PTHR32341:SF16">
    <property type="match status" value="1"/>
</dbReference>
<sequence length="356" mass="39319">MSLDEEARRLRRELEELDGTVVRVALFGQPGAGKSSLINEILSADEAQVGIHTDTTTKMSCHTAVTVPDVQFCDLPGYGTTRFPKETYFERFAVDSFDVYICVSSGKLVQADSEFFRYLLECGRPCVFVFNKHDQLWQKGKTTEQLEQEKRADIRAQVGRDVDVLFTSCRPDEDGKTKGIEELKRHVFELLDAAKQDRWARSMRARTEGALQAKKAASRKRVNTAAMYAVANGALNPVPGVNLAVDRRVIDDMKSKIRHDYGLTDADIPEIEACDSGTMNVLSKLMNSSAVPGGRKAAEKVLANYALPKALGRFLPLVGNIIGGGLSLVACVAEGNAYVDCCHAVAERRLQTRLKR</sequence>
<evidence type="ECO:0000313" key="6">
    <source>
        <dbReference type="Proteomes" id="UP001302059"/>
    </source>
</evidence>
<dbReference type="EMBL" id="JASNGB010000066">
    <property type="protein sequence ID" value="MDL2344229.1"/>
    <property type="molecule type" value="Genomic_DNA"/>
</dbReference>
<comment type="caution">
    <text evidence="5">The sequence shown here is derived from an EMBL/GenBank/DDBJ whole genome shotgun (WGS) entry which is preliminary data.</text>
</comment>
<dbReference type="InterPro" id="IPR030385">
    <property type="entry name" value="G_IRG_dom"/>
</dbReference>
<evidence type="ECO:0000259" key="4">
    <source>
        <dbReference type="PROSITE" id="PS51716"/>
    </source>
</evidence>
<keyword evidence="3" id="KW-0342">GTP-binding</keyword>
<protein>
    <submittedName>
        <fullName evidence="5">50S ribosome-binding GTPase</fullName>
    </submittedName>
</protein>